<organism evidence="1 2">
    <name type="scientific">Mycobacterium avium</name>
    <dbReference type="NCBI Taxonomy" id="1764"/>
    <lineage>
        <taxon>Bacteria</taxon>
        <taxon>Bacillati</taxon>
        <taxon>Actinomycetota</taxon>
        <taxon>Actinomycetes</taxon>
        <taxon>Mycobacteriales</taxon>
        <taxon>Mycobacteriaceae</taxon>
        <taxon>Mycobacterium</taxon>
        <taxon>Mycobacterium avium complex (MAC)</taxon>
    </lineage>
</organism>
<reference evidence="1 2" key="1">
    <citation type="submission" date="2017-08" db="EMBL/GenBank/DDBJ databases">
        <title>Phylogenetic analysis of Mycobacterium avium complex whole genomes.</title>
        <authorList>
            <person name="Caverly L.J."/>
            <person name="Spilker T."/>
            <person name="Lipuma J."/>
        </authorList>
    </citation>
    <scope>NUCLEOTIDE SEQUENCE [LARGE SCALE GENOMIC DNA]</scope>
    <source>
        <strain evidence="1 2">FLAC0165</strain>
    </source>
</reference>
<gene>
    <name evidence="1" type="ORF">CKJ66_27520</name>
</gene>
<proteinExistence type="predicted"/>
<sequence length="231" mass="25351">MSTATLFAPKIRYTSTGESQFDAMATWRAELELAYLEIDGVWGEDTPDVLAGYADFLILNVGEHPIFDLLDSLSADAEFFADLFDDDAVDFMVQDQFDAMPFNRVMIITMVDVAAPLRGHDLGAWLVAETIARMASPTDTLVLLYPHPAGPCTDSASELAGTTALSRYWQRVGLEPINSQPDILGQSTAYTTLQEARALLSVVDKVEIGVPTSQLIEEPRGYVESRHTVIT</sequence>
<dbReference type="Proteomes" id="UP000217768">
    <property type="component" value="Unassembled WGS sequence"/>
</dbReference>
<dbReference type="RefSeq" id="WP_095795307.1">
    <property type="nucleotide sequence ID" value="NZ_NSFD01000059.1"/>
</dbReference>
<dbReference type="AlphaFoldDB" id="A0A2A2ZAU5"/>
<accession>A0A2A2ZAU5</accession>
<name>A0A2A2ZAU5_MYCAV</name>
<protein>
    <submittedName>
        <fullName evidence="1">Uncharacterized protein</fullName>
    </submittedName>
</protein>
<comment type="caution">
    <text evidence="1">The sequence shown here is derived from an EMBL/GenBank/DDBJ whole genome shotgun (WGS) entry which is preliminary data.</text>
</comment>
<evidence type="ECO:0000313" key="1">
    <source>
        <dbReference type="EMBL" id="PBA23596.1"/>
    </source>
</evidence>
<dbReference type="EMBL" id="NSFD01000059">
    <property type="protein sequence ID" value="PBA23596.1"/>
    <property type="molecule type" value="Genomic_DNA"/>
</dbReference>
<evidence type="ECO:0000313" key="2">
    <source>
        <dbReference type="Proteomes" id="UP000217768"/>
    </source>
</evidence>